<protein>
    <submittedName>
        <fullName evidence="1">Uncharacterized protein</fullName>
    </submittedName>
</protein>
<sequence>MERHQGNAVGMTQELHNCNADFSFVGPVDETSDMPKPVGSHELLNPLCKEPIQLCDVAGKDKAAKTASDLESLIMSLKEEIASEQSPPTGKVVYCMVSTVSRKTKHVKQSKY</sequence>
<evidence type="ECO:0000313" key="2">
    <source>
        <dbReference type="Proteomes" id="UP000693970"/>
    </source>
</evidence>
<reference evidence="1" key="2">
    <citation type="submission" date="2021-04" db="EMBL/GenBank/DDBJ databases">
        <authorList>
            <person name="Podell S."/>
        </authorList>
    </citation>
    <scope>NUCLEOTIDE SEQUENCE</scope>
    <source>
        <strain evidence="1">Hildebrandi</strain>
    </source>
</reference>
<accession>A0A9K3Q2R0</accession>
<evidence type="ECO:0000313" key="1">
    <source>
        <dbReference type="EMBL" id="KAG7368818.1"/>
    </source>
</evidence>
<name>A0A9K3Q2R0_9STRA</name>
<reference evidence="1" key="1">
    <citation type="journal article" date="2021" name="Sci. Rep.">
        <title>Diploid genomic architecture of Nitzschia inconspicua, an elite biomass production diatom.</title>
        <authorList>
            <person name="Oliver A."/>
            <person name="Podell S."/>
            <person name="Pinowska A."/>
            <person name="Traller J.C."/>
            <person name="Smith S.R."/>
            <person name="McClure R."/>
            <person name="Beliaev A."/>
            <person name="Bohutskyi P."/>
            <person name="Hill E.A."/>
            <person name="Rabines A."/>
            <person name="Zheng H."/>
            <person name="Allen L.Z."/>
            <person name="Kuo A."/>
            <person name="Grigoriev I.V."/>
            <person name="Allen A.E."/>
            <person name="Hazlebeck D."/>
            <person name="Allen E.E."/>
        </authorList>
    </citation>
    <scope>NUCLEOTIDE SEQUENCE</scope>
    <source>
        <strain evidence="1">Hildebrandi</strain>
    </source>
</reference>
<dbReference type="AlphaFoldDB" id="A0A9K3Q2R0"/>
<dbReference type="Proteomes" id="UP000693970">
    <property type="component" value="Unassembled WGS sequence"/>
</dbReference>
<keyword evidence="2" id="KW-1185">Reference proteome</keyword>
<dbReference type="EMBL" id="JAGRRH010000006">
    <property type="protein sequence ID" value="KAG7368818.1"/>
    <property type="molecule type" value="Genomic_DNA"/>
</dbReference>
<organism evidence="1 2">
    <name type="scientific">Nitzschia inconspicua</name>
    <dbReference type="NCBI Taxonomy" id="303405"/>
    <lineage>
        <taxon>Eukaryota</taxon>
        <taxon>Sar</taxon>
        <taxon>Stramenopiles</taxon>
        <taxon>Ochrophyta</taxon>
        <taxon>Bacillariophyta</taxon>
        <taxon>Bacillariophyceae</taxon>
        <taxon>Bacillariophycidae</taxon>
        <taxon>Bacillariales</taxon>
        <taxon>Bacillariaceae</taxon>
        <taxon>Nitzschia</taxon>
    </lineage>
</organism>
<comment type="caution">
    <text evidence="1">The sequence shown here is derived from an EMBL/GenBank/DDBJ whole genome shotgun (WGS) entry which is preliminary data.</text>
</comment>
<proteinExistence type="predicted"/>
<gene>
    <name evidence="1" type="ORF">IV203_031561</name>
</gene>